<proteinExistence type="predicted"/>
<evidence type="ECO:0000259" key="1">
    <source>
        <dbReference type="SMART" id="SM00507"/>
    </source>
</evidence>
<name>A0ABY2YR72_9LACO</name>
<comment type="caution">
    <text evidence="2">The sequence shown here is derived from an EMBL/GenBank/DDBJ whole genome shotgun (WGS) entry which is preliminary data.</text>
</comment>
<dbReference type="Pfam" id="PF03235">
    <property type="entry name" value="GmrSD_N"/>
    <property type="match status" value="1"/>
</dbReference>
<dbReference type="PANTHER" id="PTHR39639:SF1">
    <property type="entry name" value="DUF262 DOMAIN-CONTAINING PROTEIN"/>
    <property type="match status" value="1"/>
</dbReference>
<dbReference type="PANTHER" id="PTHR39639">
    <property type="entry name" value="CHROMOSOME 16, WHOLE GENOME SHOTGUN SEQUENCE"/>
    <property type="match status" value="1"/>
</dbReference>
<keyword evidence="3" id="KW-1185">Reference proteome</keyword>
<evidence type="ECO:0000313" key="3">
    <source>
        <dbReference type="Proteomes" id="UP000767392"/>
    </source>
</evidence>
<organism evidence="2 3">
    <name type="scientific">Apilactobacillus timberlakei</name>
    <dbReference type="NCBI Taxonomy" id="2008380"/>
    <lineage>
        <taxon>Bacteria</taxon>
        <taxon>Bacillati</taxon>
        <taxon>Bacillota</taxon>
        <taxon>Bacilli</taxon>
        <taxon>Lactobacillales</taxon>
        <taxon>Lactobacillaceae</taxon>
        <taxon>Apilactobacillus</taxon>
    </lineage>
</organism>
<dbReference type="Pfam" id="PF01844">
    <property type="entry name" value="HNH"/>
    <property type="match status" value="1"/>
</dbReference>
<feature type="domain" description="HNH nuclease" evidence="1">
    <location>
        <begin position="337"/>
        <end position="382"/>
    </location>
</feature>
<dbReference type="InterPro" id="IPR003615">
    <property type="entry name" value="HNH_nuc"/>
</dbReference>
<sequence>METKLIQYKISEILDGFVYNQFEGKGLFGLSGNLVIQPEYQRNYIYSDGKKDVSCIDSLLKGYPLGLIYFNKTHEGKLEVLDGQQRITSIGRFVTGKFAIKDSNGNQNFFSGLSSDQQNKIMNSKLLVYECTGTESEIKEWFKTINIAGIPLNEQEILNSVYSGNFVTLAKKEFSNPENANIQKWSSYLRGDVRRQDYLQIALKWISNDNIGNYMSKHRYDNNINQLNTYFNTVIDWISSLFKKVYPEMKGLKWGELYKRFHNNSYNSDEIENDISNLMEDPDVTKKSGIFEFVLGNKSNYSLLNIRRFTVTDKKTAYAKQTNKAKKENISNCPICNTDKEFKHEKYIWDYKEMQGDHIVPWSRGGKTELANLQMLCKHHNSMKSNN</sequence>
<reference evidence="2 3" key="1">
    <citation type="submission" date="2018-08" db="EMBL/GenBank/DDBJ databases">
        <title>Comparative genomics of wild bee and flower associated Lactobacillus reveals potential adaptation to the bee host.</title>
        <authorList>
            <person name="Vuong H.Q."/>
            <person name="Mcfrederick Q.S."/>
        </authorList>
    </citation>
    <scope>NUCLEOTIDE SEQUENCE [LARGE SCALE GENOMIC DNA]</scope>
    <source>
        <strain evidence="2 3">HV_04</strain>
    </source>
</reference>
<dbReference type="EMBL" id="QUAM01000009">
    <property type="protein sequence ID" value="TPR12294.1"/>
    <property type="molecule type" value="Genomic_DNA"/>
</dbReference>
<dbReference type="SMART" id="SM00507">
    <property type="entry name" value="HNHc"/>
    <property type="match status" value="1"/>
</dbReference>
<dbReference type="Gene3D" id="1.10.30.50">
    <property type="match status" value="1"/>
</dbReference>
<dbReference type="RefSeq" id="WP_105988484.1">
    <property type="nucleotide sequence ID" value="NZ_POST01000008.1"/>
</dbReference>
<accession>A0ABY2YR72</accession>
<gene>
    <name evidence="2" type="ORF">DY048_07810</name>
</gene>
<evidence type="ECO:0000313" key="2">
    <source>
        <dbReference type="EMBL" id="TPR12294.1"/>
    </source>
</evidence>
<dbReference type="CDD" id="cd00085">
    <property type="entry name" value="HNHc"/>
    <property type="match status" value="1"/>
</dbReference>
<dbReference type="InterPro" id="IPR004919">
    <property type="entry name" value="GmrSD_N"/>
</dbReference>
<dbReference type="InterPro" id="IPR002711">
    <property type="entry name" value="HNH"/>
</dbReference>
<dbReference type="Proteomes" id="UP000767392">
    <property type="component" value="Unassembled WGS sequence"/>
</dbReference>
<protein>
    <submittedName>
        <fullName evidence="2">DUF262 domain-containing protein</fullName>
    </submittedName>
</protein>